<dbReference type="AlphaFoldDB" id="A0A7I7R411"/>
<proteinExistence type="predicted"/>
<reference evidence="1 2" key="1">
    <citation type="submission" date="2017-02" db="EMBL/GenBank/DDBJ databases">
        <title>The new phylogeny of genus Mycobacterium.</title>
        <authorList>
            <person name="Tortoli E."/>
            <person name="Trovato A."/>
            <person name="Cirillo D.M."/>
        </authorList>
    </citation>
    <scope>NUCLEOTIDE SEQUENCE [LARGE SCALE GENOMIC DNA]</scope>
    <source>
        <strain evidence="1 2">DSM 45633</strain>
    </source>
</reference>
<keyword evidence="2" id="KW-1185">Reference proteome</keyword>
<evidence type="ECO:0000313" key="1">
    <source>
        <dbReference type="EMBL" id="ORB01087.1"/>
    </source>
</evidence>
<dbReference type="EMBL" id="MVHZ01000008">
    <property type="protein sequence ID" value="ORB01087.1"/>
    <property type="molecule type" value="Genomic_DNA"/>
</dbReference>
<comment type="caution">
    <text evidence="1">The sequence shown here is derived from an EMBL/GenBank/DDBJ whole genome shotgun (WGS) entry which is preliminary data.</text>
</comment>
<sequence>MTVPITRLAPQIDGRLAAAFCHANQAAKELADALTELPDDTPLPAAIDIVTAKAHLRAAQRLIDRVAQRITAEAVAL</sequence>
<protein>
    <submittedName>
        <fullName evidence="1">Uncharacterized protein</fullName>
    </submittedName>
</protein>
<organism evidence="1 2">
    <name type="scientific">Mycolicibacter minnesotensis</name>
    <dbReference type="NCBI Taxonomy" id="1118379"/>
    <lineage>
        <taxon>Bacteria</taxon>
        <taxon>Bacillati</taxon>
        <taxon>Actinomycetota</taxon>
        <taxon>Actinomycetes</taxon>
        <taxon>Mycobacteriales</taxon>
        <taxon>Mycobacteriaceae</taxon>
        <taxon>Mycolicibacter</taxon>
    </lineage>
</organism>
<dbReference type="RefSeq" id="WP_083025481.1">
    <property type="nucleotide sequence ID" value="NZ_AP022589.1"/>
</dbReference>
<name>A0A7I7R411_9MYCO</name>
<evidence type="ECO:0000313" key="2">
    <source>
        <dbReference type="Proteomes" id="UP000192320"/>
    </source>
</evidence>
<dbReference type="Proteomes" id="UP000192320">
    <property type="component" value="Unassembled WGS sequence"/>
</dbReference>
<gene>
    <name evidence="1" type="ORF">BST33_09970</name>
</gene>
<accession>A0A7I7R411</accession>